<protein>
    <submittedName>
        <fullName evidence="1">Uncharacterized protein</fullName>
    </submittedName>
</protein>
<name>A0A2P7YJH2_9PEZI</name>
<keyword evidence="2" id="KW-1185">Reference proteome</keyword>
<proteinExistence type="predicted"/>
<sequence length="156" mass="17864">MLRGARNADEWRIKNIQTFSNVTDWLSEKATAIASASTVEDTSRMIELMYHVFHTSYEDSIRLTCSARTLLTGTTQCSAIIDAQEKILAELYTEKGAPLSNYEIRQYRKRIHQALPSTIPDLLTNNWVESYELHADCLNRMLDNLKAIGTGFWKDM</sequence>
<dbReference type="EMBL" id="NHZQ01000422">
    <property type="protein sequence ID" value="PSK36113.1"/>
    <property type="molecule type" value="Genomic_DNA"/>
</dbReference>
<evidence type="ECO:0000313" key="1">
    <source>
        <dbReference type="EMBL" id="PSK36113.1"/>
    </source>
</evidence>
<dbReference type="Proteomes" id="UP000243723">
    <property type="component" value="Unassembled WGS sequence"/>
</dbReference>
<comment type="caution">
    <text evidence="1">The sequence shown here is derived from an EMBL/GenBank/DDBJ whole genome shotgun (WGS) entry which is preliminary data.</text>
</comment>
<reference evidence="1 2" key="1">
    <citation type="submission" date="2017-05" db="EMBL/GenBank/DDBJ databases">
        <title>Draft genome sequence of Elsinoe australis.</title>
        <authorList>
            <person name="Cheng Q."/>
        </authorList>
    </citation>
    <scope>NUCLEOTIDE SEQUENCE [LARGE SCALE GENOMIC DNA]</scope>
    <source>
        <strain evidence="1 2">NL1</strain>
    </source>
</reference>
<gene>
    <name evidence="1" type="ORF">B9Z65_5928</name>
</gene>
<organism evidence="1 2">
    <name type="scientific">Elsinoe australis</name>
    <dbReference type="NCBI Taxonomy" id="40998"/>
    <lineage>
        <taxon>Eukaryota</taxon>
        <taxon>Fungi</taxon>
        <taxon>Dikarya</taxon>
        <taxon>Ascomycota</taxon>
        <taxon>Pezizomycotina</taxon>
        <taxon>Dothideomycetes</taxon>
        <taxon>Dothideomycetidae</taxon>
        <taxon>Myriangiales</taxon>
        <taxon>Elsinoaceae</taxon>
        <taxon>Elsinoe</taxon>
    </lineage>
</organism>
<evidence type="ECO:0000313" key="2">
    <source>
        <dbReference type="Proteomes" id="UP000243723"/>
    </source>
</evidence>
<dbReference type="AlphaFoldDB" id="A0A2P7YJH2"/>
<accession>A0A2P7YJH2</accession>